<dbReference type="Gene3D" id="3.60.10.10">
    <property type="entry name" value="Endonuclease/exonuclease/phosphatase"/>
    <property type="match status" value="1"/>
</dbReference>
<name>A0A834T2J1_9FABA</name>
<feature type="compositionally biased region" description="Basic and acidic residues" evidence="1">
    <location>
        <begin position="1"/>
        <end position="22"/>
    </location>
</feature>
<organism evidence="4 5">
    <name type="scientific">Senna tora</name>
    <dbReference type="NCBI Taxonomy" id="362788"/>
    <lineage>
        <taxon>Eukaryota</taxon>
        <taxon>Viridiplantae</taxon>
        <taxon>Streptophyta</taxon>
        <taxon>Embryophyta</taxon>
        <taxon>Tracheophyta</taxon>
        <taxon>Spermatophyta</taxon>
        <taxon>Magnoliopsida</taxon>
        <taxon>eudicotyledons</taxon>
        <taxon>Gunneridae</taxon>
        <taxon>Pentapetalae</taxon>
        <taxon>rosids</taxon>
        <taxon>fabids</taxon>
        <taxon>Fabales</taxon>
        <taxon>Fabaceae</taxon>
        <taxon>Caesalpinioideae</taxon>
        <taxon>Cassia clade</taxon>
        <taxon>Senna</taxon>
    </lineage>
</organism>
<evidence type="ECO:0000256" key="1">
    <source>
        <dbReference type="SAM" id="MobiDB-lite"/>
    </source>
</evidence>
<dbReference type="SUPFAM" id="SSF53098">
    <property type="entry name" value="Ribonuclease H-like"/>
    <property type="match status" value="1"/>
</dbReference>
<dbReference type="OrthoDB" id="1881450at2759"/>
<evidence type="ECO:0000313" key="4">
    <source>
        <dbReference type="EMBL" id="KAF7815243.1"/>
    </source>
</evidence>
<keyword evidence="5" id="KW-1185">Reference proteome</keyword>
<dbReference type="SUPFAM" id="SSF56219">
    <property type="entry name" value="DNase I-like"/>
    <property type="match status" value="1"/>
</dbReference>
<dbReference type="InterPro" id="IPR002156">
    <property type="entry name" value="RNaseH_domain"/>
</dbReference>
<dbReference type="Proteomes" id="UP000634136">
    <property type="component" value="Unassembled WGS sequence"/>
</dbReference>
<keyword evidence="4" id="KW-0695">RNA-directed DNA polymerase</keyword>
<dbReference type="InterPro" id="IPR053151">
    <property type="entry name" value="RNase_H-like"/>
</dbReference>
<comment type="caution">
    <text evidence="4">The sequence shown here is derived from an EMBL/GenBank/DDBJ whole genome shotgun (WGS) entry which is preliminary data.</text>
</comment>
<dbReference type="GO" id="GO:0003964">
    <property type="term" value="F:RNA-directed DNA polymerase activity"/>
    <property type="evidence" value="ECO:0007669"/>
    <property type="project" value="UniProtKB-KW"/>
</dbReference>
<feature type="region of interest" description="Disordered" evidence="1">
    <location>
        <begin position="136"/>
        <end position="165"/>
    </location>
</feature>
<feature type="region of interest" description="Disordered" evidence="1">
    <location>
        <begin position="73"/>
        <end position="99"/>
    </location>
</feature>
<feature type="region of interest" description="Disordered" evidence="1">
    <location>
        <begin position="1"/>
        <end position="26"/>
    </location>
</feature>
<evidence type="ECO:0000259" key="3">
    <source>
        <dbReference type="Pfam" id="PF13456"/>
    </source>
</evidence>
<dbReference type="InterPro" id="IPR036397">
    <property type="entry name" value="RNaseH_sf"/>
</dbReference>
<reference evidence="4" key="1">
    <citation type="submission" date="2020-09" db="EMBL/GenBank/DDBJ databases">
        <title>Genome-Enabled Discovery of Anthraquinone Biosynthesis in Senna tora.</title>
        <authorList>
            <person name="Kang S.-H."/>
            <person name="Pandey R.P."/>
            <person name="Lee C.-M."/>
            <person name="Sim J.-S."/>
            <person name="Jeong J.-T."/>
            <person name="Choi B.-S."/>
            <person name="Jung M."/>
            <person name="Ginzburg D."/>
            <person name="Zhao K."/>
            <person name="Won S.Y."/>
            <person name="Oh T.-J."/>
            <person name="Yu Y."/>
            <person name="Kim N.-H."/>
            <person name="Lee O.R."/>
            <person name="Lee T.-H."/>
            <person name="Bashyal P."/>
            <person name="Kim T.-S."/>
            <person name="Lee W.-H."/>
            <person name="Kawkins C."/>
            <person name="Kim C.-K."/>
            <person name="Kim J.S."/>
            <person name="Ahn B.O."/>
            <person name="Rhee S.Y."/>
            <person name="Sohng J.K."/>
        </authorList>
    </citation>
    <scope>NUCLEOTIDE SEQUENCE</scope>
    <source>
        <tissue evidence="4">Leaf</tissue>
    </source>
</reference>
<dbReference type="InterPro" id="IPR005135">
    <property type="entry name" value="Endo/exonuclease/phosphatase"/>
</dbReference>
<feature type="domain" description="RNase H type-1" evidence="3">
    <location>
        <begin position="774"/>
        <end position="892"/>
    </location>
</feature>
<dbReference type="Gene3D" id="3.30.420.10">
    <property type="entry name" value="Ribonuclease H-like superfamily/Ribonuclease H"/>
    <property type="match status" value="1"/>
</dbReference>
<proteinExistence type="predicted"/>
<evidence type="ECO:0000313" key="5">
    <source>
        <dbReference type="Proteomes" id="UP000634136"/>
    </source>
</evidence>
<keyword evidence="4" id="KW-0548">Nucleotidyltransferase</keyword>
<dbReference type="InterPro" id="IPR036691">
    <property type="entry name" value="Endo/exonu/phosph_ase_sf"/>
</dbReference>
<gene>
    <name evidence="4" type="ORF">G2W53_029212</name>
</gene>
<dbReference type="PANTHER" id="PTHR47723">
    <property type="entry name" value="OS05G0353850 PROTEIN"/>
    <property type="match status" value="1"/>
</dbReference>
<keyword evidence="4" id="KW-0808">Transferase</keyword>
<dbReference type="CDD" id="cd06222">
    <property type="entry name" value="RNase_H_like"/>
    <property type="match status" value="1"/>
</dbReference>
<dbReference type="InterPro" id="IPR044730">
    <property type="entry name" value="RNase_H-like_dom_plant"/>
</dbReference>
<dbReference type="AlphaFoldDB" id="A0A834T2J1"/>
<dbReference type="InterPro" id="IPR012337">
    <property type="entry name" value="RNaseH-like_sf"/>
</dbReference>
<dbReference type="GO" id="GO:0004523">
    <property type="term" value="F:RNA-DNA hybrid ribonuclease activity"/>
    <property type="evidence" value="ECO:0007669"/>
    <property type="project" value="InterPro"/>
</dbReference>
<dbReference type="Pfam" id="PF13456">
    <property type="entry name" value="RVT_3"/>
    <property type="match status" value="1"/>
</dbReference>
<feature type="compositionally biased region" description="Acidic residues" evidence="1">
    <location>
        <begin position="136"/>
        <end position="147"/>
    </location>
</feature>
<dbReference type="PANTHER" id="PTHR47723:SF19">
    <property type="entry name" value="POLYNUCLEOTIDYL TRANSFERASE, RIBONUCLEASE H-LIKE SUPERFAMILY PROTEIN"/>
    <property type="match status" value="1"/>
</dbReference>
<dbReference type="EMBL" id="JAAIUW010000009">
    <property type="protein sequence ID" value="KAF7815243.1"/>
    <property type="molecule type" value="Genomic_DNA"/>
</dbReference>
<sequence length="931" mass="105546">MSERKERGLDKEEEDHLERSTKEEDDDWCLSRMSRRRMKSGLRKTRSVLLWKSRGRNEVLGASLGGECSLDLCPSKEKEDKKVEKSEAMIGKDGGPINNVLVPEVDKFGPWMIPARLGRRRLGGDSRFDVLGEEVEKDEDDVMEEQEGGVKPNEGSNNTLNGSNVAKDMVVDDNPIQEGVKEVVEEKVEEVSPEDKGLFWGWIPKEKKGRQMEKVSGKEVIGGGAQVTRSNEGGQRNRKGVERVLIIRKDVISKGVGTSRKSGRILVKEGAKGGKDPLVSKSFTGILNDITNKEGRKGRSPDCASGGVQVKVVEHEKVVMHDNNLGTGSRTFPFLMRDMIRDNQIDVVALMETRSSGAKAEENMKNIGLDGCFKQDAVGYSGGIWVLWRTDKVDVEIIWAHHQMVHCRVKFSRENQFLCTFVYASPDCYKRDEAWELLRNLSTGIDGPWLVGGDFNVYLRVDEKKGGKDPNWRSMEKFNDCIEDCRLIDLGFNAEVFNLFSRKSDHRPVLIKLDGIEYGKKKDRPFRFMTSWLMDERFNDFMKDVWCEEKDWEEGEFEPFPVSECFPQVDEDVMNKVHSRVTDDEIKKAVFEMGMKWRLGNGIKVNFWKDKWVDGDFNMVEMATKSLSDSEMEEKVVDFLSNDCWDRIKLARYLPMEVVQRITTLCPPNAALGEDLVVWGGIVLRLVFGGCWLSLENGIYSSRLACRSGLVRNRVVFDDGNDNAAVLFCEVRARAVEMATCLGGNLDVARKEGVKKEDIFVRWVGPREDFVKVNVDGSCRGEEELAACGGVCRDLTGAWLWGFKRRIGRCSALEAELWGMLVGLEVARKKNLRKVELEADSLTVVKLVLEGCPREHFCNNLVVRIRFVMAEFEDCRVRHIFREANFVADFLAGVAHGGGLDLIILDDPDVECREFLVRDLFGVVWPRSVRV</sequence>
<dbReference type="Pfam" id="PF03372">
    <property type="entry name" value="Exo_endo_phos"/>
    <property type="match status" value="1"/>
</dbReference>
<feature type="compositionally biased region" description="Polar residues" evidence="1">
    <location>
        <begin position="154"/>
        <end position="164"/>
    </location>
</feature>
<feature type="domain" description="Endonuclease/exonuclease/phosphatase" evidence="2">
    <location>
        <begin position="337"/>
        <end position="460"/>
    </location>
</feature>
<dbReference type="GO" id="GO:0003676">
    <property type="term" value="F:nucleic acid binding"/>
    <property type="evidence" value="ECO:0007669"/>
    <property type="project" value="InterPro"/>
</dbReference>
<evidence type="ECO:0000259" key="2">
    <source>
        <dbReference type="Pfam" id="PF03372"/>
    </source>
</evidence>
<feature type="compositionally biased region" description="Basic and acidic residues" evidence="1">
    <location>
        <begin position="74"/>
        <end position="87"/>
    </location>
</feature>
<accession>A0A834T2J1</accession>
<protein>
    <submittedName>
        <fullName evidence="4">RNA-directed DNA polymerase</fullName>
    </submittedName>
</protein>